<reference evidence="8 9" key="1">
    <citation type="submission" date="2018-07" db="EMBL/GenBank/DDBJ databases">
        <title>Rhodosalinus sp. strain E84T genomic sequence and assembly.</title>
        <authorList>
            <person name="Liu Z.-W."/>
            <person name="Lu D.-C."/>
        </authorList>
    </citation>
    <scope>NUCLEOTIDE SEQUENCE [LARGE SCALE GENOMIC DNA]</scope>
    <source>
        <strain evidence="8 9">E84</strain>
    </source>
</reference>
<evidence type="ECO:0000256" key="2">
    <source>
        <dbReference type="ARBA" id="ARBA00009853"/>
    </source>
</evidence>
<keyword evidence="5 6" id="KW-0472">Membrane</keyword>
<dbReference type="Pfam" id="PF00892">
    <property type="entry name" value="EamA"/>
    <property type="match status" value="1"/>
</dbReference>
<dbReference type="InterPro" id="IPR037185">
    <property type="entry name" value="EmrE-like"/>
</dbReference>
<organism evidence="8 9">
    <name type="scientific">Rhodosalinus halophilus</name>
    <dbReference type="NCBI Taxonomy" id="2259333"/>
    <lineage>
        <taxon>Bacteria</taxon>
        <taxon>Pseudomonadati</taxon>
        <taxon>Pseudomonadota</taxon>
        <taxon>Alphaproteobacteria</taxon>
        <taxon>Rhodobacterales</taxon>
        <taxon>Paracoccaceae</taxon>
        <taxon>Rhodosalinus</taxon>
    </lineage>
</organism>
<sequence>MTSPATPVAMNDAARAIGFILLAMLAISVNDMLIKFLSGGYPLHQMVFVRSCIGICFSLLFLKLEGGFHLLRVDRPALHVLRGLLVVVANMTYFAALAVLPLAEATALFFAAPLFLTLLSIPILGERVGPWRLGAVVLGFAGVLVMLRPWQGELDVPRIVLGLPVIAALTYALMQLLTRKLGVTAKASAMAIYIQGTFLVVSIGFFLVAGDGRLAEGLENESLVFLLRAWIWPEGRDVWLFLALGASSAVIGYSLSAAYRAADVATVAPFEYAALPLAVLWGWLVFAEWPSGPVWTGIALIAGAGLFVFLRERQKRRPVALRARVRRRY</sequence>
<evidence type="ECO:0000256" key="3">
    <source>
        <dbReference type="ARBA" id="ARBA00022692"/>
    </source>
</evidence>
<dbReference type="GO" id="GO:0016020">
    <property type="term" value="C:membrane"/>
    <property type="evidence" value="ECO:0007669"/>
    <property type="project" value="UniProtKB-SubCell"/>
</dbReference>
<feature type="transmembrane region" description="Helical" evidence="6">
    <location>
        <begin position="83"/>
        <end position="100"/>
    </location>
</feature>
<keyword evidence="4 6" id="KW-1133">Transmembrane helix</keyword>
<keyword evidence="3 6" id="KW-0812">Transmembrane</keyword>
<dbReference type="InterPro" id="IPR000620">
    <property type="entry name" value="EamA_dom"/>
</dbReference>
<dbReference type="PANTHER" id="PTHR22911:SF6">
    <property type="entry name" value="SOLUTE CARRIER FAMILY 35 MEMBER G1"/>
    <property type="match status" value="1"/>
</dbReference>
<dbReference type="Proteomes" id="UP000253370">
    <property type="component" value="Unassembled WGS sequence"/>
</dbReference>
<comment type="caution">
    <text evidence="8">The sequence shown here is derived from an EMBL/GenBank/DDBJ whole genome shotgun (WGS) entry which is preliminary data.</text>
</comment>
<proteinExistence type="inferred from homology"/>
<accession>A0A365U9U5</accession>
<dbReference type="PANTHER" id="PTHR22911">
    <property type="entry name" value="ACYL-MALONYL CONDENSING ENZYME-RELATED"/>
    <property type="match status" value="1"/>
</dbReference>
<feature type="transmembrane region" description="Helical" evidence="6">
    <location>
        <begin position="12"/>
        <end position="29"/>
    </location>
</feature>
<feature type="transmembrane region" description="Helical" evidence="6">
    <location>
        <begin position="156"/>
        <end position="178"/>
    </location>
</feature>
<comment type="similarity">
    <text evidence="2">Belongs to the drug/metabolite transporter (DMT) superfamily. 10 TMS drug/metabolite exporter (DME) (TC 2.A.7.3) family.</text>
</comment>
<feature type="transmembrane region" description="Helical" evidence="6">
    <location>
        <begin position="106"/>
        <end position="124"/>
    </location>
</feature>
<feature type="transmembrane region" description="Helical" evidence="6">
    <location>
        <begin position="267"/>
        <end position="286"/>
    </location>
</feature>
<evidence type="ECO:0000259" key="7">
    <source>
        <dbReference type="Pfam" id="PF00892"/>
    </source>
</evidence>
<dbReference type="SUPFAM" id="SSF103481">
    <property type="entry name" value="Multidrug resistance efflux transporter EmrE"/>
    <property type="match status" value="2"/>
</dbReference>
<feature type="transmembrane region" description="Helical" evidence="6">
    <location>
        <begin position="238"/>
        <end position="255"/>
    </location>
</feature>
<dbReference type="OrthoDB" id="9812899at2"/>
<evidence type="ECO:0000256" key="6">
    <source>
        <dbReference type="SAM" id="Phobius"/>
    </source>
</evidence>
<dbReference type="AlphaFoldDB" id="A0A365U9U5"/>
<evidence type="ECO:0000256" key="4">
    <source>
        <dbReference type="ARBA" id="ARBA00022989"/>
    </source>
</evidence>
<protein>
    <recommendedName>
        <fullName evidence="7">EamA domain-containing protein</fullName>
    </recommendedName>
</protein>
<keyword evidence="9" id="KW-1185">Reference proteome</keyword>
<name>A0A365U9U5_9RHOB</name>
<gene>
    <name evidence="8" type="ORF">DRV85_08380</name>
</gene>
<evidence type="ECO:0000256" key="5">
    <source>
        <dbReference type="ARBA" id="ARBA00023136"/>
    </source>
</evidence>
<evidence type="ECO:0000256" key="1">
    <source>
        <dbReference type="ARBA" id="ARBA00004141"/>
    </source>
</evidence>
<feature type="transmembrane region" description="Helical" evidence="6">
    <location>
        <begin position="41"/>
        <end position="62"/>
    </location>
</feature>
<feature type="transmembrane region" description="Helical" evidence="6">
    <location>
        <begin position="292"/>
        <end position="310"/>
    </location>
</feature>
<dbReference type="EMBL" id="QNTQ01000006">
    <property type="protein sequence ID" value="RBI85734.1"/>
    <property type="molecule type" value="Genomic_DNA"/>
</dbReference>
<feature type="domain" description="EamA" evidence="7">
    <location>
        <begin position="16"/>
        <end position="147"/>
    </location>
</feature>
<feature type="transmembrane region" description="Helical" evidence="6">
    <location>
        <begin position="190"/>
        <end position="209"/>
    </location>
</feature>
<evidence type="ECO:0000313" key="9">
    <source>
        <dbReference type="Proteomes" id="UP000253370"/>
    </source>
</evidence>
<comment type="subcellular location">
    <subcellularLocation>
        <location evidence="1">Membrane</location>
        <topology evidence="1">Multi-pass membrane protein</topology>
    </subcellularLocation>
</comment>
<feature type="transmembrane region" description="Helical" evidence="6">
    <location>
        <begin position="131"/>
        <end position="150"/>
    </location>
</feature>
<evidence type="ECO:0000313" key="8">
    <source>
        <dbReference type="EMBL" id="RBI85734.1"/>
    </source>
</evidence>